<dbReference type="EMBL" id="CP003107">
    <property type="protein sequence ID" value="AET58444.1"/>
    <property type="molecule type" value="Genomic_DNA"/>
</dbReference>
<keyword evidence="8 10" id="KW-0811">Translocation</keyword>
<evidence type="ECO:0000256" key="8">
    <source>
        <dbReference type="ARBA" id="ARBA00023010"/>
    </source>
</evidence>
<evidence type="ECO:0000256" key="5">
    <source>
        <dbReference type="ARBA" id="ARBA00022692"/>
    </source>
</evidence>
<organism evidence="11 12">
    <name type="scientific">Paenibacillus terrae (strain HPL-003)</name>
    <dbReference type="NCBI Taxonomy" id="985665"/>
    <lineage>
        <taxon>Bacteria</taxon>
        <taxon>Bacillati</taxon>
        <taxon>Bacillota</taxon>
        <taxon>Bacilli</taxon>
        <taxon>Bacillales</taxon>
        <taxon>Paenibacillaceae</taxon>
        <taxon>Paenibacillus</taxon>
    </lineage>
</organism>
<keyword evidence="7 10" id="KW-1133">Transmembrane helix</keyword>
<evidence type="ECO:0000256" key="3">
    <source>
        <dbReference type="ARBA" id="ARBA00022448"/>
    </source>
</evidence>
<dbReference type="eggNOG" id="COG1314">
    <property type="taxonomic scope" value="Bacteria"/>
</dbReference>
<evidence type="ECO:0000256" key="10">
    <source>
        <dbReference type="RuleBase" id="RU365087"/>
    </source>
</evidence>
<keyword evidence="4 10" id="KW-1003">Cell membrane</keyword>
<evidence type="ECO:0000256" key="6">
    <source>
        <dbReference type="ARBA" id="ARBA00022927"/>
    </source>
</evidence>
<keyword evidence="6 10" id="KW-0653">Protein transport</keyword>
<dbReference type="NCBIfam" id="TIGR00810">
    <property type="entry name" value="secG"/>
    <property type="match status" value="1"/>
</dbReference>
<feature type="transmembrane region" description="Helical" evidence="10">
    <location>
        <begin position="93"/>
        <end position="116"/>
    </location>
</feature>
<evidence type="ECO:0000256" key="2">
    <source>
        <dbReference type="ARBA" id="ARBA00008445"/>
    </source>
</evidence>
<evidence type="ECO:0000256" key="4">
    <source>
        <dbReference type="ARBA" id="ARBA00022475"/>
    </source>
</evidence>
<dbReference type="STRING" id="985665.HPL003_08405"/>
<reference evidence="12" key="1">
    <citation type="submission" date="2011-11" db="EMBL/GenBank/DDBJ databases">
        <title>Complete sequence of Paenibacillus terrae HPL-003.</title>
        <authorList>
            <person name="Shin S.H."/>
            <person name="Kim S."/>
            <person name="Kim J.Y."/>
        </authorList>
    </citation>
    <scope>NUCLEOTIDE SEQUENCE [LARGE SCALE GENOMIC DNA]</scope>
    <source>
        <strain evidence="12">HPL-003</strain>
    </source>
</reference>
<dbReference type="PRINTS" id="PR01651">
    <property type="entry name" value="SECGEXPORT"/>
</dbReference>
<dbReference type="HOGENOM" id="CLU_2313962_0_0_9"/>
<keyword evidence="3 10" id="KW-0813">Transport</keyword>
<reference key="2">
    <citation type="submission" date="2011-11" db="EMBL/GenBank/DDBJ databases">
        <authorList>
            <person name="Shin S.H."/>
            <person name="Kim S."/>
            <person name="Kim J.Y."/>
        </authorList>
    </citation>
    <scope>NUCLEOTIDE SEQUENCE</scope>
    <source>
        <strain>HPL-003</strain>
    </source>
</reference>
<evidence type="ECO:0000256" key="1">
    <source>
        <dbReference type="ARBA" id="ARBA00004651"/>
    </source>
</evidence>
<evidence type="ECO:0000256" key="7">
    <source>
        <dbReference type="ARBA" id="ARBA00022989"/>
    </source>
</evidence>
<dbReference type="GO" id="GO:0043952">
    <property type="term" value="P:protein transport by the Sec complex"/>
    <property type="evidence" value="ECO:0007669"/>
    <property type="project" value="TreeGrafter"/>
</dbReference>
<dbReference type="GO" id="GO:0005886">
    <property type="term" value="C:plasma membrane"/>
    <property type="evidence" value="ECO:0007669"/>
    <property type="project" value="UniProtKB-SubCell"/>
</dbReference>
<dbReference type="AlphaFoldDB" id="G7VX66"/>
<evidence type="ECO:0000313" key="11">
    <source>
        <dbReference type="EMBL" id="AET58444.1"/>
    </source>
</evidence>
<accession>G7VX66</accession>
<sequence>MKIVFCVNFRLFITWYDHVFIKEAVLFCKTDVLAQEVGFFMEIFLKVLLVVFSIAVIAVVLLQKGKSAGLSGAISGGAEHLFGKTKARGMDLILQRVTAVLGAGFMIVSVLVAFFAK</sequence>
<dbReference type="GO" id="GO:0015450">
    <property type="term" value="F:protein-transporting ATPase activity"/>
    <property type="evidence" value="ECO:0007669"/>
    <property type="project" value="UniProtKB-UniRule"/>
</dbReference>
<evidence type="ECO:0000313" key="12">
    <source>
        <dbReference type="Proteomes" id="UP000005876"/>
    </source>
</evidence>
<proteinExistence type="inferred from homology"/>
<gene>
    <name evidence="11" type="ordered locus">HPL003_08405</name>
</gene>
<keyword evidence="5 10" id="KW-0812">Transmembrane</keyword>
<feature type="transmembrane region" description="Helical" evidence="10">
    <location>
        <begin position="43"/>
        <end position="62"/>
    </location>
</feature>
<dbReference type="PANTHER" id="PTHR34182:SF1">
    <property type="entry name" value="PROTEIN-EXPORT MEMBRANE PROTEIN SECG"/>
    <property type="match status" value="1"/>
</dbReference>
<reference evidence="11 12" key="3">
    <citation type="journal article" date="2012" name="J. Bacteriol.">
        <title>Genome Sequence of Paenibacillus terrae HPL-003, a Xylanase-Producing Bacterium Isolated from Soil Found in Forest Residue.</title>
        <authorList>
            <person name="Shin S.H."/>
            <person name="Kim S."/>
            <person name="Kim J.Y."/>
            <person name="Song H.Y."/>
            <person name="Cho S.J."/>
            <person name="Kim D.R."/>
            <person name="Lee K.I."/>
            <person name="Lim H.K."/>
            <person name="Park N.J."/>
            <person name="Hwang I.T."/>
            <person name="Yang K.S."/>
        </authorList>
    </citation>
    <scope>NUCLEOTIDE SEQUENCE [LARGE SCALE GENOMIC DNA]</scope>
    <source>
        <strain evidence="11 12">HPL-003</strain>
    </source>
</reference>
<dbReference type="Proteomes" id="UP000005876">
    <property type="component" value="Chromosome"/>
</dbReference>
<dbReference type="KEGG" id="pta:HPL003_08405"/>
<evidence type="ECO:0000256" key="9">
    <source>
        <dbReference type="ARBA" id="ARBA00023136"/>
    </source>
</evidence>
<comment type="subcellular location">
    <subcellularLocation>
        <location evidence="1 10">Cell membrane</location>
        <topology evidence="1 10">Multi-pass membrane protein</topology>
    </subcellularLocation>
</comment>
<keyword evidence="9 10" id="KW-0472">Membrane</keyword>
<comment type="similarity">
    <text evidence="2 10">Belongs to the SecG family.</text>
</comment>
<dbReference type="InterPro" id="IPR004692">
    <property type="entry name" value="SecG"/>
</dbReference>
<name>G7VX66_PAETH</name>
<comment type="function">
    <text evidence="10">Involved in protein export. Participates in an early event of protein translocation.</text>
</comment>
<dbReference type="GO" id="GO:0009306">
    <property type="term" value="P:protein secretion"/>
    <property type="evidence" value="ECO:0007669"/>
    <property type="project" value="UniProtKB-UniRule"/>
</dbReference>
<protein>
    <recommendedName>
        <fullName evidence="10">Protein-export membrane protein SecG</fullName>
    </recommendedName>
</protein>
<dbReference type="Pfam" id="PF03840">
    <property type="entry name" value="SecG"/>
    <property type="match status" value="1"/>
</dbReference>
<dbReference type="GO" id="GO:0065002">
    <property type="term" value="P:intracellular protein transmembrane transport"/>
    <property type="evidence" value="ECO:0007669"/>
    <property type="project" value="TreeGrafter"/>
</dbReference>
<dbReference type="PANTHER" id="PTHR34182">
    <property type="entry name" value="PROTEIN-EXPORT MEMBRANE PROTEIN SECG"/>
    <property type="match status" value="1"/>
</dbReference>